<evidence type="ECO:0000256" key="2">
    <source>
        <dbReference type="ARBA" id="ARBA00007779"/>
    </source>
</evidence>
<name>A0A2Z6QNW0_9GLOM</name>
<feature type="transmembrane region" description="Helical" evidence="9">
    <location>
        <begin position="664"/>
        <end position="684"/>
    </location>
</feature>
<protein>
    <submittedName>
        <fullName evidence="14">DUF221-domain-containing protein</fullName>
    </submittedName>
</protein>
<feature type="compositionally biased region" description="Low complexity" evidence="8">
    <location>
        <begin position="850"/>
        <end position="868"/>
    </location>
</feature>
<evidence type="ECO:0000256" key="5">
    <source>
        <dbReference type="ARBA" id="ARBA00022989"/>
    </source>
</evidence>
<comment type="subcellular location">
    <subcellularLocation>
        <location evidence="1">Membrane</location>
        <topology evidence="1">Multi-pass membrane protein</topology>
    </subcellularLocation>
</comment>
<comment type="similarity">
    <text evidence="2">Belongs to the CSC1 (TC 1.A.17) family.</text>
</comment>
<feature type="coiled-coil region" evidence="7">
    <location>
        <begin position="289"/>
        <end position="316"/>
    </location>
</feature>
<keyword evidence="4 9" id="KW-0812">Transmembrane</keyword>
<dbReference type="EMBL" id="BEXD01000446">
    <property type="protein sequence ID" value="GBB87499.1"/>
    <property type="molecule type" value="Genomic_DNA"/>
</dbReference>
<feature type="transmembrane region" description="Helical" evidence="9">
    <location>
        <begin position="426"/>
        <end position="446"/>
    </location>
</feature>
<reference evidence="13 15" key="1">
    <citation type="submission" date="2017-11" db="EMBL/GenBank/DDBJ databases">
        <title>The genome of Rhizophagus clarus HR1 reveals common genetic basis of auxotrophy among arbuscular mycorrhizal fungi.</title>
        <authorList>
            <person name="Kobayashi Y."/>
        </authorList>
    </citation>
    <scope>NUCLEOTIDE SEQUENCE [LARGE SCALE GENOMIC DNA]</scope>
    <source>
        <strain evidence="13 15">HR1</strain>
    </source>
</reference>
<evidence type="ECO:0000256" key="7">
    <source>
        <dbReference type="SAM" id="Coils"/>
    </source>
</evidence>
<feature type="compositionally biased region" description="Low complexity" evidence="8">
    <location>
        <begin position="941"/>
        <end position="1005"/>
    </location>
</feature>
<dbReference type="OrthoDB" id="2150324at2759"/>
<organism evidence="13 15">
    <name type="scientific">Rhizophagus clarus</name>
    <dbReference type="NCBI Taxonomy" id="94130"/>
    <lineage>
        <taxon>Eukaryota</taxon>
        <taxon>Fungi</taxon>
        <taxon>Fungi incertae sedis</taxon>
        <taxon>Mucoromycota</taxon>
        <taxon>Glomeromycotina</taxon>
        <taxon>Glomeromycetes</taxon>
        <taxon>Glomerales</taxon>
        <taxon>Glomeraceae</taxon>
        <taxon>Rhizophagus</taxon>
    </lineage>
</organism>
<accession>A0A2Z6QNW0</accession>
<evidence type="ECO:0000313" key="15">
    <source>
        <dbReference type="Proteomes" id="UP000247702"/>
    </source>
</evidence>
<evidence type="ECO:0000256" key="4">
    <source>
        <dbReference type="ARBA" id="ARBA00022692"/>
    </source>
</evidence>
<dbReference type="Proteomes" id="UP000247702">
    <property type="component" value="Unassembled WGS sequence"/>
</dbReference>
<dbReference type="Pfam" id="PF02714">
    <property type="entry name" value="RSN1_7TM"/>
    <property type="match status" value="1"/>
</dbReference>
<feature type="transmembrane region" description="Helical" evidence="9">
    <location>
        <begin position="639"/>
        <end position="658"/>
    </location>
</feature>
<feature type="transmembrane region" description="Helical" evidence="9">
    <location>
        <begin position="373"/>
        <end position="393"/>
    </location>
</feature>
<gene>
    <name evidence="14" type="ORF">RCL2_000464500</name>
    <name evidence="13" type="ORF">RclHR1_00140003</name>
</gene>
<feature type="compositionally biased region" description="Low complexity" evidence="8">
    <location>
        <begin position="899"/>
        <end position="914"/>
    </location>
</feature>
<feature type="transmembrane region" description="Helical" evidence="9">
    <location>
        <begin position="104"/>
        <end position="122"/>
    </location>
</feature>
<dbReference type="GO" id="GO:0005886">
    <property type="term" value="C:plasma membrane"/>
    <property type="evidence" value="ECO:0007669"/>
    <property type="project" value="TreeGrafter"/>
</dbReference>
<dbReference type="InterPro" id="IPR032880">
    <property type="entry name" value="CSC1/OSCA1-like_N"/>
</dbReference>
<feature type="domain" description="CSC1/OSCA1-like cytosolic" evidence="12">
    <location>
        <begin position="195"/>
        <end position="360"/>
    </location>
</feature>
<dbReference type="InterPro" id="IPR027815">
    <property type="entry name" value="CSC1/OSCA1-like_cyt"/>
</dbReference>
<dbReference type="GO" id="GO:0005227">
    <property type="term" value="F:calcium-activated cation channel activity"/>
    <property type="evidence" value="ECO:0007669"/>
    <property type="project" value="InterPro"/>
</dbReference>
<dbReference type="Proteomes" id="UP000615446">
    <property type="component" value="Unassembled WGS sequence"/>
</dbReference>
<feature type="transmembrane region" description="Helical" evidence="9">
    <location>
        <begin position="150"/>
        <end position="170"/>
    </location>
</feature>
<evidence type="ECO:0000256" key="8">
    <source>
        <dbReference type="SAM" id="MobiDB-lite"/>
    </source>
</evidence>
<feature type="domain" description="CSC1/OSCA1-like 7TM region" evidence="10">
    <location>
        <begin position="371"/>
        <end position="657"/>
    </location>
</feature>
<feature type="compositionally biased region" description="Pro residues" evidence="8">
    <location>
        <begin position="929"/>
        <end position="940"/>
    </location>
</feature>
<evidence type="ECO:0000313" key="13">
    <source>
        <dbReference type="EMBL" id="GBB87499.1"/>
    </source>
</evidence>
<evidence type="ECO:0000259" key="11">
    <source>
        <dbReference type="Pfam" id="PF13967"/>
    </source>
</evidence>
<evidence type="ECO:0000259" key="10">
    <source>
        <dbReference type="Pfam" id="PF02714"/>
    </source>
</evidence>
<comment type="caution">
    <text evidence="13">The sequence shown here is derived from an EMBL/GenBank/DDBJ whole genome shotgun (WGS) entry which is preliminary data.</text>
</comment>
<dbReference type="EMBL" id="BLAL01000030">
    <property type="protein sequence ID" value="GES77261.1"/>
    <property type="molecule type" value="Genomic_DNA"/>
</dbReference>
<dbReference type="InterPro" id="IPR003864">
    <property type="entry name" value="CSC1/OSCA1-like_7TM"/>
</dbReference>
<keyword evidence="7" id="KW-0175">Coiled coil</keyword>
<evidence type="ECO:0000256" key="9">
    <source>
        <dbReference type="SAM" id="Phobius"/>
    </source>
</evidence>
<dbReference type="Pfam" id="PF13967">
    <property type="entry name" value="RSN1_TM"/>
    <property type="match status" value="1"/>
</dbReference>
<dbReference type="PANTHER" id="PTHR13018">
    <property type="entry name" value="PROBABLE MEMBRANE PROTEIN DUF221-RELATED"/>
    <property type="match status" value="1"/>
</dbReference>
<evidence type="ECO:0000259" key="12">
    <source>
        <dbReference type="Pfam" id="PF14703"/>
    </source>
</evidence>
<keyword evidence="5 9" id="KW-1133">Transmembrane helix</keyword>
<keyword evidence="3" id="KW-0813">Transport</keyword>
<evidence type="ECO:0000256" key="1">
    <source>
        <dbReference type="ARBA" id="ARBA00004141"/>
    </source>
</evidence>
<keyword evidence="15" id="KW-1185">Reference proteome</keyword>
<evidence type="ECO:0000256" key="3">
    <source>
        <dbReference type="ARBA" id="ARBA00022448"/>
    </source>
</evidence>
<feature type="transmembrane region" description="Helical" evidence="9">
    <location>
        <begin position="601"/>
        <end position="619"/>
    </location>
</feature>
<proteinExistence type="inferred from homology"/>
<dbReference type="Pfam" id="PF14703">
    <property type="entry name" value="PHM7_cyt"/>
    <property type="match status" value="1"/>
</dbReference>
<feature type="domain" description="CSC1/OSCA1-like N-terminal transmembrane" evidence="11">
    <location>
        <begin position="18"/>
        <end position="171"/>
    </location>
</feature>
<reference evidence="14" key="2">
    <citation type="submission" date="2019-10" db="EMBL/GenBank/DDBJ databases">
        <title>Conservation and host-specific expression of non-tandemly repeated heterogenous ribosome RNA gene in arbuscular mycorrhizal fungi.</title>
        <authorList>
            <person name="Maeda T."/>
            <person name="Kobayashi Y."/>
            <person name="Nakagawa T."/>
            <person name="Ezawa T."/>
            <person name="Yamaguchi K."/>
            <person name="Bino T."/>
            <person name="Nishimoto Y."/>
            <person name="Shigenobu S."/>
            <person name="Kawaguchi M."/>
        </authorList>
    </citation>
    <scope>NUCLEOTIDE SEQUENCE</scope>
    <source>
        <strain evidence="14">HR1</strain>
    </source>
</reference>
<sequence>MSYVAPREQETKITITGMYSQLAVNMAIGVSTLVVFGFLRPRNGIVYAPKQKYSTEKKQPPKIEDQGIFSWIKPVISAPEELLIEKIGLDAVMFLRFIKMCRNMFLWLFLLGLAIAGVNLYGTRQDRKQFPKTENPIQYFSISFLRNARWFWIHVTFTWIFSLIIFRFLYKQYKEYSTLKKQYFRSEEYQSSLHSKTLLITGVPPNMQSDEGLQKYIVGNLKVNQQLISQAHISRKVGRLPELIEEHDKVVRQLESVLTKYLKGPDKISSKRPKHSLGGRCGGEKVDSIDYYTSRIQSLEEEIHNERERIKEKKTINYGFVSFTTIANAHSVAKKFEGKVTLNEPQLLLAPWPKDIIWNNLTMTNAVKGTKKLIGNAFFLLLCFFWLIPITFLSSAAQIQNIVKIAPFTENILDANDFIAGFIESWMSPLIMATFFLVLPQFLRLISRHQGKLTKSSLDRAVLGKLYLFFLINNLIMYTLSSTFIDLYGKIRATIDAGDARFKDFYKVVKETDFLDEMADSLIKVSSFWINYISLRGVGAIFDLAQIVSLILISVKKLFIQSTPRNIKEFSRPPDFDYPVYYNIHLFFFTIGMLYSVIAPLILFFCFTYFSLALLVYRYQLMYVFTTKIETGGTFWRVVFNRLIASLLFWQVVMVAVMNLKGAHIQSVALFPLPAITLLIKIVCAKRFDAPIRYYKQNKSDPEYNYNISSNNADDKVSNRFGHPVLTTELITPMVHSNVKHLLSKVYNGRIDESTISRRGTIRTMSMIVGQNNQNFNIQTVDQNELEWDEQAYYEEQKPGYYIDYNDTASNYSGTTYVSTNNNLPQMKQNHYQQNQQRNIYPNNSPRLAPNTPNSPNSPNNPNNPNNNVYPKQPRPRYQYDDNSSSTLHLLRQESPAPSVDSYSNYSDDAASLYRNNHNNPASRGGYTSPPPVPQIPQIPPQQYNQRGYNQNNYNQNNHNNHNYNQNNYYPNNHNQNNYNQNNYNYNHQNYNNQNDRGYNNYRGY</sequence>
<feature type="transmembrane region" description="Helical" evidence="9">
    <location>
        <begin position="466"/>
        <end position="485"/>
    </location>
</feature>
<evidence type="ECO:0000256" key="6">
    <source>
        <dbReference type="ARBA" id="ARBA00023136"/>
    </source>
</evidence>
<keyword evidence="6 9" id="KW-0472">Membrane</keyword>
<dbReference type="PANTHER" id="PTHR13018:SF149">
    <property type="entry name" value="DOMAIN PROTEIN, PUTATIVE (AFU_ORTHOLOGUE AFUA_3G11660)-RELATED"/>
    <property type="match status" value="1"/>
</dbReference>
<dbReference type="AlphaFoldDB" id="A0A2Z6QNW0"/>
<evidence type="ECO:0000313" key="14">
    <source>
        <dbReference type="EMBL" id="GES77261.1"/>
    </source>
</evidence>
<feature type="transmembrane region" description="Helical" evidence="9">
    <location>
        <begin position="20"/>
        <end position="39"/>
    </location>
</feature>
<dbReference type="InterPro" id="IPR045122">
    <property type="entry name" value="Csc1-like"/>
</dbReference>
<feature type="region of interest" description="Disordered" evidence="8">
    <location>
        <begin position="839"/>
        <end position="1005"/>
    </location>
</feature>